<comment type="similarity">
    <text evidence="1 3">Belongs to the short-chain dehydrogenases/reductases (SDR) family.</text>
</comment>
<evidence type="ECO:0000259" key="5">
    <source>
        <dbReference type="SMART" id="SM00822"/>
    </source>
</evidence>
<dbReference type="GO" id="GO:0016020">
    <property type="term" value="C:membrane"/>
    <property type="evidence" value="ECO:0007669"/>
    <property type="project" value="TreeGrafter"/>
</dbReference>
<evidence type="ECO:0000256" key="2">
    <source>
        <dbReference type="ARBA" id="ARBA00023002"/>
    </source>
</evidence>
<keyword evidence="2" id="KW-0560">Oxidoreductase</keyword>
<evidence type="ECO:0000256" key="3">
    <source>
        <dbReference type="RuleBase" id="RU000363"/>
    </source>
</evidence>
<dbReference type="AlphaFoldDB" id="A0AAX1UMZ0"/>
<dbReference type="EMBL" id="QWGP01000005">
    <property type="protein sequence ID" value="RHZ96335.1"/>
    <property type="molecule type" value="Genomic_DNA"/>
</dbReference>
<evidence type="ECO:0000256" key="1">
    <source>
        <dbReference type="ARBA" id="ARBA00006484"/>
    </source>
</evidence>
<evidence type="ECO:0000313" key="7">
    <source>
        <dbReference type="Proteomes" id="UP000266305"/>
    </source>
</evidence>
<dbReference type="RefSeq" id="WP_118999617.1">
    <property type="nucleotide sequence ID" value="NZ_QWGP01000005.1"/>
</dbReference>
<dbReference type="Pfam" id="PF00106">
    <property type="entry name" value="adh_short"/>
    <property type="match status" value="1"/>
</dbReference>
<proteinExistence type="inferred from homology"/>
<protein>
    <submittedName>
        <fullName evidence="6">SDR family NAD(P)-dependent oxidoreductase</fullName>
    </submittedName>
</protein>
<feature type="domain" description="Ketoreductase" evidence="5">
    <location>
        <begin position="5"/>
        <end position="191"/>
    </location>
</feature>
<name>A0AAX1UMZ0_CERSP</name>
<dbReference type="PANTHER" id="PTHR44196">
    <property type="entry name" value="DEHYDROGENASE/REDUCTASE SDR FAMILY MEMBER 7B"/>
    <property type="match status" value="1"/>
</dbReference>
<feature type="transmembrane region" description="Helical" evidence="4">
    <location>
        <begin position="306"/>
        <end position="327"/>
    </location>
</feature>
<evidence type="ECO:0000256" key="4">
    <source>
        <dbReference type="SAM" id="Phobius"/>
    </source>
</evidence>
<dbReference type="SMART" id="SM00822">
    <property type="entry name" value="PKS_KR"/>
    <property type="match status" value="1"/>
</dbReference>
<dbReference type="PRINTS" id="PR00080">
    <property type="entry name" value="SDRFAMILY"/>
</dbReference>
<gene>
    <name evidence="6" type="ORF">D1114_06390</name>
</gene>
<keyword evidence="4" id="KW-0812">Transmembrane</keyword>
<dbReference type="GO" id="GO:0016491">
    <property type="term" value="F:oxidoreductase activity"/>
    <property type="evidence" value="ECO:0007669"/>
    <property type="project" value="UniProtKB-KW"/>
</dbReference>
<dbReference type="InterPro" id="IPR057326">
    <property type="entry name" value="KR_dom"/>
</dbReference>
<dbReference type="Gene3D" id="3.40.50.720">
    <property type="entry name" value="NAD(P)-binding Rossmann-like Domain"/>
    <property type="match status" value="1"/>
</dbReference>
<comment type="caution">
    <text evidence="6">The sequence shown here is derived from an EMBL/GenBank/DDBJ whole genome shotgun (WGS) entry which is preliminary data.</text>
</comment>
<dbReference type="PRINTS" id="PR00081">
    <property type="entry name" value="GDHRDH"/>
</dbReference>
<keyword evidence="4" id="KW-0472">Membrane</keyword>
<sequence length="332" mass="34931">MQDRPVVVITGGTAGVGRALARAYAHRGWRVAILARGQAGLAATAADVARAGGEPLTLAADVADSAAVFEAADRVVARWGRIDLWINNAMVTVFGPAERATPEEYARVTAVTYLGTVHGTLAALRHMRPRDRGTILQIGSALAYRSIPLQAAYCAAKAACRGFTDSLRSELLHEKSRIRLTMAQLPAVDTPQFDWARTHVRGRPQPVPPIHTPEAVAEAIATAARTAPREIWIGAPSMQAILGTMVAPGLMDRMMARSAWDSQIGPGDARADNLMQPVERDMGASGRFGSEASDRVASLSGPTVRAGLAAGGVLVAGAALTAAALLARRRDP</sequence>
<dbReference type="PANTHER" id="PTHR44196:SF1">
    <property type="entry name" value="DEHYDROGENASE_REDUCTASE SDR FAMILY MEMBER 7B"/>
    <property type="match status" value="1"/>
</dbReference>
<dbReference type="NCBIfam" id="NF005495">
    <property type="entry name" value="PRK07109.1"/>
    <property type="match status" value="1"/>
</dbReference>
<dbReference type="InterPro" id="IPR002347">
    <property type="entry name" value="SDR_fam"/>
</dbReference>
<accession>A0AAX1UMZ0</accession>
<dbReference type="SUPFAM" id="SSF51735">
    <property type="entry name" value="NAD(P)-binding Rossmann-fold domains"/>
    <property type="match status" value="1"/>
</dbReference>
<keyword evidence="4" id="KW-1133">Transmembrane helix</keyword>
<evidence type="ECO:0000313" key="6">
    <source>
        <dbReference type="EMBL" id="RHZ96335.1"/>
    </source>
</evidence>
<dbReference type="InterPro" id="IPR036291">
    <property type="entry name" value="NAD(P)-bd_dom_sf"/>
</dbReference>
<reference evidence="6 7" key="1">
    <citation type="submission" date="2018-08" db="EMBL/GenBank/DDBJ databases">
        <title>Draft genome sequence of Rhodobacter sphaeroides FY.</title>
        <authorList>
            <person name="Rayyan A."/>
            <person name="Meyer T.E."/>
            <person name="Kyndt J.A."/>
        </authorList>
    </citation>
    <scope>NUCLEOTIDE SEQUENCE [LARGE SCALE GENOMIC DNA]</scope>
    <source>
        <strain evidence="6 7">FY</strain>
    </source>
</reference>
<dbReference type="Proteomes" id="UP000266305">
    <property type="component" value="Unassembled WGS sequence"/>
</dbReference>
<organism evidence="6 7">
    <name type="scientific">Cereibacter sphaeroides</name>
    <name type="common">Rhodobacter sphaeroides</name>
    <dbReference type="NCBI Taxonomy" id="1063"/>
    <lineage>
        <taxon>Bacteria</taxon>
        <taxon>Pseudomonadati</taxon>
        <taxon>Pseudomonadota</taxon>
        <taxon>Alphaproteobacteria</taxon>
        <taxon>Rhodobacterales</taxon>
        <taxon>Paracoccaceae</taxon>
        <taxon>Cereibacter</taxon>
    </lineage>
</organism>